<keyword evidence="2" id="KW-0812">Transmembrane</keyword>
<feature type="region of interest" description="Disordered" evidence="1">
    <location>
        <begin position="108"/>
        <end position="199"/>
    </location>
</feature>
<comment type="caution">
    <text evidence="3">The sequence shown here is derived from an EMBL/GenBank/DDBJ whole genome shotgun (WGS) entry which is preliminary data.</text>
</comment>
<keyword evidence="4" id="KW-1185">Reference proteome</keyword>
<evidence type="ECO:0000313" key="4">
    <source>
        <dbReference type="Proteomes" id="UP001058974"/>
    </source>
</evidence>
<gene>
    <name evidence="3" type="ORF">KIW84_044054</name>
</gene>
<organism evidence="3 4">
    <name type="scientific">Pisum sativum</name>
    <name type="common">Garden pea</name>
    <name type="synonym">Lathyrus oleraceus</name>
    <dbReference type="NCBI Taxonomy" id="3888"/>
    <lineage>
        <taxon>Eukaryota</taxon>
        <taxon>Viridiplantae</taxon>
        <taxon>Streptophyta</taxon>
        <taxon>Embryophyta</taxon>
        <taxon>Tracheophyta</taxon>
        <taxon>Spermatophyta</taxon>
        <taxon>Magnoliopsida</taxon>
        <taxon>eudicotyledons</taxon>
        <taxon>Gunneridae</taxon>
        <taxon>Pentapetalae</taxon>
        <taxon>rosids</taxon>
        <taxon>fabids</taxon>
        <taxon>Fabales</taxon>
        <taxon>Fabaceae</taxon>
        <taxon>Papilionoideae</taxon>
        <taxon>50 kb inversion clade</taxon>
        <taxon>NPAAA clade</taxon>
        <taxon>Hologalegina</taxon>
        <taxon>IRL clade</taxon>
        <taxon>Fabeae</taxon>
        <taxon>Lathyrus</taxon>
    </lineage>
</organism>
<feature type="compositionally biased region" description="Polar residues" evidence="1">
    <location>
        <begin position="135"/>
        <end position="157"/>
    </location>
</feature>
<feature type="transmembrane region" description="Helical" evidence="2">
    <location>
        <begin position="221"/>
        <end position="242"/>
    </location>
</feature>
<keyword evidence="2" id="KW-1133">Transmembrane helix</keyword>
<dbReference type="Proteomes" id="UP001058974">
    <property type="component" value="Chromosome 4"/>
</dbReference>
<dbReference type="Gramene" id="Psat04G0405400-T1">
    <property type="protein sequence ID" value="KAI5420116.1"/>
    <property type="gene ID" value="KIW84_044054"/>
</dbReference>
<proteinExistence type="predicted"/>
<sequence>MESRETRPIHKNKSKPNLFKCFKSDNAADQPPRRKEKTSDPLLSYIALAEKQGMVLPTVLSSALTAAKCGSGDGTPTRRRKMCKQRSCRIRQALIAALNHTSLGKKIINRTKANKNKNKNNWGKSKLNKLGEGDNNISNTNPKQVHEVTNSYTNPPQSSSDFSSAFTSSTLSSSTDSTSSQGSHVWSSSSDLNPSPSMNGIVVKQEVGESRKRNFGLNMSLCCHFITSLLFFLLLGKIYTLLSENMM</sequence>
<evidence type="ECO:0000256" key="1">
    <source>
        <dbReference type="SAM" id="MobiDB-lite"/>
    </source>
</evidence>
<reference evidence="3 4" key="1">
    <citation type="journal article" date="2022" name="Nat. Genet.">
        <title>Improved pea reference genome and pan-genome highlight genomic features and evolutionary characteristics.</title>
        <authorList>
            <person name="Yang T."/>
            <person name="Liu R."/>
            <person name="Luo Y."/>
            <person name="Hu S."/>
            <person name="Wang D."/>
            <person name="Wang C."/>
            <person name="Pandey M.K."/>
            <person name="Ge S."/>
            <person name="Xu Q."/>
            <person name="Li N."/>
            <person name="Li G."/>
            <person name="Huang Y."/>
            <person name="Saxena R.K."/>
            <person name="Ji Y."/>
            <person name="Li M."/>
            <person name="Yan X."/>
            <person name="He Y."/>
            <person name="Liu Y."/>
            <person name="Wang X."/>
            <person name="Xiang C."/>
            <person name="Varshney R.K."/>
            <person name="Ding H."/>
            <person name="Gao S."/>
            <person name="Zong X."/>
        </authorList>
    </citation>
    <scope>NUCLEOTIDE SEQUENCE [LARGE SCALE GENOMIC DNA]</scope>
    <source>
        <strain evidence="3 4">cv. Zhongwan 6</strain>
    </source>
</reference>
<feature type="compositionally biased region" description="Basic residues" evidence="1">
    <location>
        <begin position="108"/>
        <end position="118"/>
    </location>
</feature>
<dbReference type="AlphaFoldDB" id="A0A9D4XFE2"/>
<dbReference type="Gramene" id="Psat4g136840.1">
    <property type="protein sequence ID" value="Psat4g136840.1.cds"/>
    <property type="gene ID" value="Psat4g136840"/>
</dbReference>
<accession>A0A9D4XFE2</accession>
<keyword evidence="2" id="KW-0472">Membrane</keyword>
<feature type="compositionally biased region" description="Low complexity" evidence="1">
    <location>
        <begin position="158"/>
        <end position="197"/>
    </location>
</feature>
<evidence type="ECO:0000256" key="2">
    <source>
        <dbReference type="SAM" id="Phobius"/>
    </source>
</evidence>
<protein>
    <submittedName>
        <fullName evidence="3">Uncharacterized protein</fullName>
    </submittedName>
</protein>
<evidence type="ECO:0000313" key="3">
    <source>
        <dbReference type="EMBL" id="KAI5420116.1"/>
    </source>
</evidence>
<feature type="region of interest" description="Disordered" evidence="1">
    <location>
        <begin position="1"/>
        <end position="39"/>
    </location>
</feature>
<name>A0A9D4XFE2_PEA</name>
<dbReference type="EMBL" id="JAMSHJ010000004">
    <property type="protein sequence ID" value="KAI5420116.1"/>
    <property type="molecule type" value="Genomic_DNA"/>
</dbReference>